<dbReference type="InterPro" id="IPR019775">
    <property type="entry name" value="WD40_repeat_CS"/>
</dbReference>
<dbReference type="Proteomes" id="UP001211065">
    <property type="component" value="Unassembled WGS sequence"/>
</dbReference>
<protein>
    <submittedName>
        <fullName evidence="5">Uncharacterized protein</fullName>
    </submittedName>
</protein>
<dbReference type="InterPro" id="IPR001680">
    <property type="entry name" value="WD40_rpt"/>
</dbReference>
<evidence type="ECO:0000256" key="3">
    <source>
        <dbReference type="PROSITE-ProRule" id="PRU00221"/>
    </source>
</evidence>
<dbReference type="SMART" id="SM00320">
    <property type="entry name" value="WD40"/>
    <property type="match status" value="6"/>
</dbReference>
<name>A0AAD5UAZ6_9FUNG</name>
<feature type="region of interest" description="Disordered" evidence="4">
    <location>
        <begin position="47"/>
        <end position="66"/>
    </location>
</feature>
<keyword evidence="1 3" id="KW-0853">WD repeat</keyword>
<dbReference type="PANTHER" id="PTHR47822">
    <property type="entry name" value="CARBOHYDRATE BINDING DOMAIN CONTAINING PROTEIN"/>
    <property type="match status" value="1"/>
</dbReference>
<reference evidence="5" key="1">
    <citation type="submission" date="2020-05" db="EMBL/GenBank/DDBJ databases">
        <title>Phylogenomic resolution of chytrid fungi.</title>
        <authorList>
            <person name="Stajich J.E."/>
            <person name="Amses K."/>
            <person name="Simmons R."/>
            <person name="Seto K."/>
            <person name="Myers J."/>
            <person name="Bonds A."/>
            <person name="Quandt C.A."/>
            <person name="Barry K."/>
            <person name="Liu P."/>
            <person name="Grigoriev I."/>
            <person name="Longcore J.E."/>
            <person name="James T.Y."/>
        </authorList>
    </citation>
    <scope>NUCLEOTIDE SEQUENCE</scope>
    <source>
        <strain evidence="5">JEL0476</strain>
    </source>
</reference>
<evidence type="ECO:0000313" key="6">
    <source>
        <dbReference type="Proteomes" id="UP001211065"/>
    </source>
</evidence>
<dbReference type="Gene3D" id="2.130.10.10">
    <property type="entry name" value="YVTN repeat-like/Quinoprotein amine dehydrogenase"/>
    <property type="match status" value="3"/>
</dbReference>
<dbReference type="PROSITE" id="PS50082">
    <property type="entry name" value="WD_REPEATS_2"/>
    <property type="match status" value="1"/>
</dbReference>
<dbReference type="PROSITE" id="PS50294">
    <property type="entry name" value="WD_REPEATS_REGION"/>
    <property type="match status" value="1"/>
</dbReference>
<dbReference type="AlphaFoldDB" id="A0AAD5UAZ6"/>
<comment type="caution">
    <text evidence="5">The sequence shown here is derived from an EMBL/GenBank/DDBJ whole genome shotgun (WGS) entry which is preliminary data.</text>
</comment>
<dbReference type="EMBL" id="JADGJW010000025">
    <property type="protein sequence ID" value="KAJ3226963.1"/>
    <property type="molecule type" value="Genomic_DNA"/>
</dbReference>
<keyword evidence="6" id="KW-1185">Reference proteome</keyword>
<proteinExistence type="predicted"/>
<gene>
    <name evidence="5" type="ORF">HK099_003755</name>
</gene>
<dbReference type="PROSITE" id="PS00678">
    <property type="entry name" value="WD_REPEATS_1"/>
    <property type="match status" value="1"/>
</dbReference>
<feature type="repeat" description="WD" evidence="3">
    <location>
        <begin position="281"/>
        <end position="323"/>
    </location>
</feature>
<organism evidence="5 6">
    <name type="scientific">Clydaea vesicula</name>
    <dbReference type="NCBI Taxonomy" id="447962"/>
    <lineage>
        <taxon>Eukaryota</taxon>
        <taxon>Fungi</taxon>
        <taxon>Fungi incertae sedis</taxon>
        <taxon>Chytridiomycota</taxon>
        <taxon>Chytridiomycota incertae sedis</taxon>
        <taxon>Chytridiomycetes</taxon>
        <taxon>Lobulomycetales</taxon>
        <taxon>Lobulomycetaceae</taxon>
        <taxon>Clydaea</taxon>
    </lineage>
</organism>
<accession>A0AAD5UAZ6</accession>
<evidence type="ECO:0000256" key="4">
    <source>
        <dbReference type="SAM" id="MobiDB-lite"/>
    </source>
</evidence>
<keyword evidence="2" id="KW-0677">Repeat</keyword>
<dbReference type="InterPro" id="IPR015943">
    <property type="entry name" value="WD40/YVTN_repeat-like_dom_sf"/>
</dbReference>
<evidence type="ECO:0000313" key="5">
    <source>
        <dbReference type="EMBL" id="KAJ3226963.1"/>
    </source>
</evidence>
<dbReference type="SUPFAM" id="SSF50978">
    <property type="entry name" value="WD40 repeat-like"/>
    <property type="match status" value="1"/>
</dbReference>
<feature type="compositionally biased region" description="Polar residues" evidence="4">
    <location>
        <begin position="47"/>
        <end position="64"/>
    </location>
</feature>
<sequence length="489" mass="54378">MNSKHNHAGSTSSLNQNLLAKKKDFDTQSIFSLKSVSNLSQYNTKSNFGSRRNLNNSSQFSGSSGRLGGSAQALNFNDNESNYSYSSGKKRSGSLANVGVNQRDPTFLGIIRPKFIKRYLGKNIVFCYNLLPILREESEVFCVKFSPSNEFILVGLGNGNIQVYSTKTNGIVNTLANFSPEVDGVKLPVNCFSFRPERKEFKHGNVVVAGCNTDGKLVHWHYPTGQRLSVIDENDNQIFTCQYNQIGSLLASGGANSYISIYDGITQKFQYRLIYGKPETTAGHSNRIFSIKFHPTDLNILLSAGWDNTVQIWDIKSRVSIRSIFSPHVCGDSIDIDFSGNFLLTGSYRKHDSIQVWSISTGKLVRTIPWSILETSSQDKNCLLYSCHFSKAIVSKEEQQHASKEKNNMENSSINLNHYIIAGGGCSSANEVRLFDNESGKCLGIIQNILNTVYSTDISSNERMLAFGGASRALYVYDIDPNLVTEFLY</sequence>
<evidence type="ECO:0000256" key="2">
    <source>
        <dbReference type="ARBA" id="ARBA00022737"/>
    </source>
</evidence>
<dbReference type="PANTHER" id="PTHR47822:SF2">
    <property type="entry name" value="F-BOX AND WD-40 DOMAIN PROTEIN 7"/>
    <property type="match status" value="1"/>
</dbReference>
<evidence type="ECO:0000256" key="1">
    <source>
        <dbReference type="ARBA" id="ARBA00022574"/>
    </source>
</evidence>
<dbReference type="Pfam" id="PF00400">
    <property type="entry name" value="WD40"/>
    <property type="match status" value="2"/>
</dbReference>
<dbReference type="InterPro" id="IPR036322">
    <property type="entry name" value="WD40_repeat_dom_sf"/>
</dbReference>